<organism evidence="5 6">
    <name type="scientific">Govanella unica</name>
    <dbReference type="NCBI Taxonomy" id="2975056"/>
    <lineage>
        <taxon>Bacteria</taxon>
        <taxon>Pseudomonadati</taxon>
        <taxon>Pseudomonadota</taxon>
        <taxon>Alphaproteobacteria</taxon>
        <taxon>Emcibacterales</taxon>
        <taxon>Govanellaceae</taxon>
        <taxon>Govanella</taxon>
    </lineage>
</organism>
<proteinExistence type="inferred from homology"/>
<accession>A0A9X3Z8B0</accession>
<dbReference type="HAMAP" id="MF_00640">
    <property type="entry name" value="DHS_like"/>
    <property type="match status" value="1"/>
</dbReference>
<keyword evidence="6" id="KW-1185">Reference proteome</keyword>
<evidence type="ECO:0000256" key="2">
    <source>
        <dbReference type="ARBA" id="ARBA00017979"/>
    </source>
</evidence>
<reference evidence="5" key="2">
    <citation type="journal article" date="2023" name="Syst. Appl. Microbiol.">
        <title>Govania unica gen. nov., sp. nov., a rare biosphere bacterium that represents a novel family in the class Alphaproteobacteria.</title>
        <authorList>
            <person name="Vandamme P."/>
            <person name="Peeters C."/>
            <person name="Hettiarachchi A."/>
            <person name="Cnockaert M."/>
            <person name="Carlier A."/>
        </authorList>
    </citation>
    <scope>NUCLEOTIDE SEQUENCE</scope>
    <source>
        <strain evidence="5">LMG 31809</strain>
    </source>
</reference>
<dbReference type="InterPro" id="IPR023496">
    <property type="entry name" value="Deoxyhypusine_synthase-like"/>
</dbReference>
<dbReference type="AlphaFoldDB" id="A0A9X3Z8B0"/>
<dbReference type="InterPro" id="IPR029035">
    <property type="entry name" value="DHS-like_NAD/FAD-binding_dom"/>
</dbReference>
<dbReference type="EMBL" id="JANWOI010000004">
    <property type="protein sequence ID" value="MDA5194839.1"/>
    <property type="molecule type" value="Genomic_DNA"/>
</dbReference>
<dbReference type="RefSeq" id="WP_346742530.1">
    <property type="nucleotide sequence ID" value="NZ_JANWOI010000004.1"/>
</dbReference>
<dbReference type="SUPFAM" id="SSF52467">
    <property type="entry name" value="DHS-like NAD/FAD-binding domain"/>
    <property type="match status" value="1"/>
</dbReference>
<dbReference type="GO" id="GO:0034038">
    <property type="term" value="F:deoxyhypusine synthase activity"/>
    <property type="evidence" value="ECO:0007669"/>
    <property type="project" value="TreeGrafter"/>
</dbReference>
<evidence type="ECO:0000256" key="1">
    <source>
        <dbReference type="ARBA" id="ARBA00009892"/>
    </source>
</evidence>
<evidence type="ECO:0000313" key="5">
    <source>
        <dbReference type="EMBL" id="MDA5194839.1"/>
    </source>
</evidence>
<dbReference type="Pfam" id="PF01916">
    <property type="entry name" value="DS"/>
    <property type="match status" value="1"/>
</dbReference>
<dbReference type="GO" id="GO:0005737">
    <property type="term" value="C:cytoplasm"/>
    <property type="evidence" value="ECO:0007669"/>
    <property type="project" value="TreeGrafter"/>
</dbReference>
<dbReference type="PANTHER" id="PTHR11703">
    <property type="entry name" value="DEOXYHYPUSINE SYNTHASE"/>
    <property type="match status" value="1"/>
</dbReference>
<dbReference type="PANTHER" id="PTHR11703:SF2">
    <property type="entry name" value="DEOXYHYPUSINE SYNTHASE-LIKE PROTEIN"/>
    <property type="match status" value="1"/>
</dbReference>
<reference evidence="5" key="1">
    <citation type="submission" date="2022-08" db="EMBL/GenBank/DDBJ databases">
        <authorList>
            <person name="Vandamme P."/>
            <person name="Hettiarachchi A."/>
            <person name="Peeters C."/>
            <person name="Cnockaert M."/>
            <person name="Carlier A."/>
        </authorList>
    </citation>
    <scope>NUCLEOTIDE SEQUENCE</scope>
    <source>
        <strain evidence="5">LMG 31809</strain>
    </source>
</reference>
<dbReference type="InterPro" id="IPR036982">
    <property type="entry name" value="Deoxyhypusine_synthase_sf"/>
</dbReference>
<dbReference type="Gene3D" id="3.40.910.10">
    <property type="entry name" value="Deoxyhypusine synthase"/>
    <property type="match status" value="1"/>
</dbReference>
<sequence>MRTLIVTTTPNTKAAILNSPVEHIDITSFDARPIIDSMRKMSFTSRDLARATDIYNMMLEDKKCSIILTLAGSTSAAGCMQVYVELVKRGMVDAIVATGASIVDMDFFEALGYRHYQGSQFVNDMDLRDLYIDRIYDTYIDEEELQACDHTIKEIADSLPARPYSSREFIYEMGRWLKANSKKKDSLIETCFDHDVPIFCPAFTDSSAGFGLVVHQVENAKAKKPYMTLDAIADFRELTDIKVAAGTTGLLMVGGGVPKNFVQDTVVCAEILGHENVEMHKYAVQITVADSRDGACSSSTLKEACSWGKVDMAYEQMVFAEATSVIPLLASDAYHRGLWKDRSPRKFGKLFD</sequence>
<gene>
    <name evidence="5" type="ORF">NYP16_12845</name>
</gene>
<keyword evidence="3 4" id="KW-0808">Transferase</keyword>
<protein>
    <recommendedName>
        <fullName evidence="2 4">Deoxyhypusine synthase-like protein</fullName>
        <ecNumber evidence="4">2.5.-.-</ecNumber>
    </recommendedName>
</protein>
<comment type="similarity">
    <text evidence="1 4">Belongs to the deoxyhypusine synthase family.</text>
</comment>
<name>A0A9X3Z8B0_9PROT</name>
<dbReference type="FunFam" id="3.40.910.10:FF:000006">
    <property type="entry name" value="Probable deoxyhypusine synthase"/>
    <property type="match status" value="1"/>
</dbReference>
<comment type="caution">
    <text evidence="5">The sequence shown here is derived from an EMBL/GenBank/DDBJ whole genome shotgun (WGS) entry which is preliminary data.</text>
</comment>
<evidence type="ECO:0000313" key="6">
    <source>
        <dbReference type="Proteomes" id="UP001141619"/>
    </source>
</evidence>
<dbReference type="EC" id="2.5.-.-" evidence="4"/>
<dbReference type="Proteomes" id="UP001141619">
    <property type="component" value="Unassembled WGS sequence"/>
</dbReference>
<dbReference type="NCBIfam" id="NF002699">
    <property type="entry name" value="PRK02492.1"/>
    <property type="match status" value="1"/>
</dbReference>
<evidence type="ECO:0000256" key="3">
    <source>
        <dbReference type="ARBA" id="ARBA00022679"/>
    </source>
</evidence>
<dbReference type="InterPro" id="IPR002773">
    <property type="entry name" value="Deoxyhypusine_synthase"/>
</dbReference>
<evidence type="ECO:0000256" key="4">
    <source>
        <dbReference type="HAMAP-Rule" id="MF_00640"/>
    </source>
</evidence>